<accession>A0ACB6R6I6</accession>
<sequence length="518" mass="59235">MGFSSHSPRIFARLPHIGRTSLQTEAVQKSAIVEPSAGYTASMGTFDFLSQLPGELVDDICANLEIKDIHSFRLTCKMLHKKSYRQFAVCHFRIAQFMITRESLQALRDISKDERFRAHIKEIQLCLITFPTSKLDQVDSNPLTAEEKDREVYIKSQPKGEAVSEMKINLAEFRKQLKRRRRRLYGRHMHSQHTIRKRGIDIELLSEALRNLPKLESFTILEHLDREYPPWGCRKIRDDIGFWPLTGSMSQSQSSDWITPWQLDYDLLRRHCLNFCSHALSLALGAIARSQTRLKGGLRVEGAVYNFIVAQDRSRSRCATPAKTFSQPDIEKLKPAFSELTDLSIKSYGYYREDLLLTGHNTPFSWLPKFIPLWQSVKNFEFRGAGLAGEAQVFNMLAESKDCFPRMQSLLLRTTYFQVSALIKVVMNHAGTLQYLSIHACDPIHGEFPHLLHGLVGDFALISLKLVNDRRVASWIRNNHNQTQLLTGLGTSFLRIQEGTPTAFQLRLESTLAAIRNG</sequence>
<reference evidence="1" key="1">
    <citation type="journal article" date="2020" name="Stud. Mycol.">
        <title>101 Dothideomycetes genomes: a test case for predicting lifestyles and emergence of pathogens.</title>
        <authorList>
            <person name="Haridas S."/>
            <person name="Albert R."/>
            <person name="Binder M."/>
            <person name="Bloem J."/>
            <person name="Labutti K."/>
            <person name="Salamov A."/>
            <person name="Andreopoulos B."/>
            <person name="Baker S."/>
            <person name="Barry K."/>
            <person name="Bills G."/>
            <person name="Bluhm B."/>
            <person name="Cannon C."/>
            <person name="Castanera R."/>
            <person name="Culley D."/>
            <person name="Daum C."/>
            <person name="Ezra D."/>
            <person name="Gonzalez J."/>
            <person name="Henrissat B."/>
            <person name="Kuo A."/>
            <person name="Liang C."/>
            <person name="Lipzen A."/>
            <person name="Lutzoni F."/>
            <person name="Magnuson J."/>
            <person name="Mondo S."/>
            <person name="Nolan M."/>
            <person name="Ohm R."/>
            <person name="Pangilinan J."/>
            <person name="Park H.-J."/>
            <person name="Ramirez L."/>
            <person name="Alfaro M."/>
            <person name="Sun H."/>
            <person name="Tritt A."/>
            <person name="Yoshinaga Y."/>
            <person name="Zwiers L.-H."/>
            <person name="Turgeon B."/>
            <person name="Goodwin S."/>
            <person name="Spatafora J."/>
            <person name="Crous P."/>
            <person name="Grigoriev I."/>
        </authorList>
    </citation>
    <scope>NUCLEOTIDE SEQUENCE</scope>
    <source>
        <strain evidence="1">ATCC 200398</strain>
    </source>
</reference>
<evidence type="ECO:0000313" key="2">
    <source>
        <dbReference type="Proteomes" id="UP000799755"/>
    </source>
</evidence>
<proteinExistence type="predicted"/>
<dbReference type="Proteomes" id="UP000799755">
    <property type="component" value="Unassembled WGS sequence"/>
</dbReference>
<evidence type="ECO:0000313" key="1">
    <source>
        <dbReference type="EMBL" id="KAF2474132.1"/>
    </source>
</evidence>
<name>A0ACB6R6I6_9PLEO</name>
<organism evidence="1 2">
    <name type="scientific">Lindgomyces ingoldianus</name>
    <dbReference type="NCBI Taxonomy" id="673940"/>
    <lineage>
        <taxon>Eukaryota</taxon>
        <taxon>Fungi</taxon>
        <taxon>Dikarya</taxon>
        <taxon>Ascomycota</taxon>
        <taxon>Pezizomycotina</taxon>
        <taxon>Dothideomycetes</taxon>
        <taxon>Pleosporomycetidae</taxon>
        <taxon>Pleosporales</taxon>
        <taxon>Lindgomycetaceae</taxon>
        <taxon>Lindgomyces</taxon>
    </lineage>
</organism>
<gene>
    <name evidence="1" type="ORF">BDR25DRAFT_311522</name>
</gene>
<comment type="caution">
    <text evidence="1">The sequence shown here is derived from an EMBL/GenBank/DDBJ whole genome shotgun (WGS) entry which is preliminary data.</text>
</comment>
<protein>
    <submittedName>
        <fullName evidence="1">Uncharacterized protein</fullName>
    </submittedName>
</protein>
<dbReference type="EMBL" id="MU003498">
    <property type="protein sequence ID" value="KAF2474132.1"/>
    <property type="molecule type" value="Genomic_DNA"/>
</dbReference>
<keyword evidence="2" id="KW-1185">Reference proteome</keyword>